<dbReference type="InterPro" id="IPR000719">
    <property type="entry name" value="Prot_kinase_dom"/>
</dbReference>
<evidence type="ECO:0000256" key="14">
    <source>
        <dbReference type="ARBA" id="ARBA00061333"/>
    </source>
</evidence>
<dbReference type="PANTHER" id="PTHR24418">
    <property type="entry name" value="TYROSINE-PROTEIN KINASE"/>
    <property type="match status" value="1"/>
</dbReference>
<comment type="catalytic activity">
    <reaction evidence="13">
        <text>L-tyrosyl-[protein] + ATP = O-phospho-L-tyrosyl-[protein] + ADP + H(+)</text>
        <dbReference type="Rhea" id="RHEA:10596"/>
        <dbReference type="Rhea" id="RHEA-COMP:10136"/>
        <dbReference type="Rhea" id="RHEA-COMP:20101"/>
        <dbReference type="ChEBI" id="CHEBI:15378"/>
        <dbReference type="ChEBI" id="CHEBI:30616"/>
        <dbReference type="ChEBI" id="CHEBI:46858"/>
        <dbReference type="ChEBI" id="CHEBI:61978"/>
        <dbReference type="ChEBI" id="CHEBI:456216"/>
        <dbReference type="EC" id="2.7.10.2"/>
    </reaction>
</comment>
<protein>
    <recommendedName>
        <fullName evidence="3">non-specific protein-tyrosine kinase</fullName>
        <ecNumber evidence="3">2.7.10.2</ecNumber>
    </recommendedName>
</protein>
<evidence type="ECO:0000256" key="4">
    <source>
        <dbReference type="ARBA" id="ARBA00022475"/>
    </source>
</evidence>
<dbReference type="InterPro" id="IPR017441">
    <property type="entry name" value="Protein_kinase_ATP_BS"/>
</dbReference>
<evidence type="ECO:0000256" key="15">
    <source>
        <dbReference type="PIRSR" id="PIRSR000615-1"/>
    </source>
</evidence>
<dbReference type="GO" id="GO:0005886">
    <property type="term" value="C:plasma membrane"/>
    <property type="evidence" value="ECO:0007669"/>
    <property type="project" value="UniProtKB-SubCell"/>
</dbReference>
<feature type="binding site" evidence="18">
    <location>
        <position position="59"/>
    </location>
    <ligand>
        <name>ATP</name>
        <dbReference type="ChEBI" id="CHEBI:30616"/>
    </ligand>
</feature>
<dbReference type="GO" id="GO:0005737">
    <property type="term" value="C:cytoplasm"/>
    <property type="evidence" value="ECO:0007669"/>
    <property type="project" value="UniProtKB-SubCell"/>
</dbReference>
<dbReference type="STRING" id="29170.A0A368FEV2"/>
<keyword evidence="11" id="KW-0472">Membrane</keyword>
<comment type="similarity">
    <text evidence="14">Belongs to the protein kinase superfamily. Tyr protein kinase family. Fes/fps subfamily.</text>
</comment>
<dbReference type="InterPro" id="IPR020635">
    <property type="entry name" value="Tyr_kinase_cat_dom"/>
</dbReference>
<evidence type="ECO:0000256" key="19">
    <source>
        <dbReference type="SAM" id="SignalP"/>
    </source>
</evidence>
<dbReference type="PROSITE" id="PS00107">
    <property type="entry name" value="PROTEIN_KINASE_ATP"/>
    <property type="match status" value="1"/>
</dbReference>
<comment type="subcellular location">
    <subcellularLocation>
        <location evidence="1">Cell membrane</location>
        <topology evidence="1">Peripheral membrane protein</topology>
    </subcellularLocation>
    <subcellularLocation>
        <location evidence="2">Cytoplasm</location>
    </subcellularLocation>
</comment>
<sequence>MHCLLIFTFALTNPIKQQPWEFQHSDVKQGDLLGQGAFGEVRAGTLQLKTGENVEVAIKVTKGSSDLCKAKIKEMMKEARLMRNFKHNNIVRIYGVAVDEQPLYILLELVTGGALNSWLKANAGKVEVKDKINMCLGAAQGVEYLHVNRCMHRDLAARNCLITKDKVVKISDFGLSRMGVQYQIRTAMKLPIKWLAPETISTFTFSLKTDVFSFGIVVFEIFSDGAEPWEGKTNAEVKVAVTNGQFVSMPPCCPEPLRLFIAEHVFTKDPAQRVNMSEVIFEAPALGFSKY</sequence>
<dbReference type="Pfam" id="PF07714">
    <property type="entry name" value="PK_Tyr_Ser-Thr"/>
    <property type="match status" value="1"/>
</dbReference>
<accession>A0A368FEV2</accession>
<evidence type="ECO:0000256" key="6">
    <source>
        <dbReference type="ARBA" id="ARBA00022679"/>
    </source>
</evidence>
<keyword evidence="5" id="KW-0963">Cytoplasm</keyword>
<proteinExistence type="inferred from homology"/>
<keyword evidence="6" id="KW-0808">Transferase</keyword>
<dbReference type="PROSITE" id="PS00109">
    <property type="entry name" value="PROTEIN_KINASE_TYR"/>
    <property type="match status" value="1"/>
</dbReference>
<keyword evidence="12" id="KW-0829">Tyrosine-protein kinase</keyword>
<keyword evidence="10" id="KW-0727">SH2 domain</keyword>
<dbReference type="Gene3D" id="1.10.510.10">
    <property type="entry name" value="Transferase(Phosphotransferase) domain 1"/>
    <property type="match status" value="1"/>
</dbReference>
<evidence type="ECO:0000256" key="12">
    <source>
        <dbReference type="ARBA" id="ARBA00023137"/>
    </source>
</evidence>
<dbReference type="SUPFAM" id="SSF56112">
    <property type="entry name" value="Protein kinase-like (PK-like)"/>
    <property type="match status" value="1"/>
</dbReference>
<evidence type="ECO:0000256" key="11">
    <source>
        <dbReference type="ARBA" id="ARBA00023136"/>
    </source>
</evidence>
<keyword evidence="17" id="KW-0460">Magnesium</keyword>
<evidence type="ECO:0000256" key="17">
    <source>
        <dbReference type="PIRSR" id="PIRSR000615-3"/>
    </source>
</evidence>
<feature type="binding site" evidence="17">
    <location>
        <position position="159"/>
    </location>
    <ligand>
        <name>Mg(2+)</name>
        <dbReference type="ChEBI" id="CHEBI:18420"/>
    </ligand>
</feature>
<evidence type="ECO:0000256" key="2">
    <source>
        <dbReference type="ARBA" id="ARBA00004496"/>
    </source>
</evidence>
<organism evidence="21 22">
    <name type="scientific">Ancylostoma caninum</name>
    <name type="common">Dog hookworm</name>
    <dbReference type="NCBI Taxonomy" id="29170"/>
    <lineage>
        <taxon>Eukaryota</taxon>
        <taxon>Metazoa</taxon>
        <taxon>Ecdysozoa</taxon>
        <taxon>Nematoda</taxon>
        <taxon>Chromadorea</taxon>
        <taxon>Rhabditida</taxon>
        <taxon>Rhabditina</taxon>
        <taxon>Rhabditomorpha</taxon>
        <taxon>Strongyloidea</taxon>
        <taxon>Ancylostomatidae</taxon>
        <taxon>Ancylostomatinae</taxon>
        <taxon>Ancylostoma</taxon>
    </lineage>
</organism>
<dbReference type="InterPro" id="IPR011009">
    <property type="entry name" value="Kinase-like_dom_sf"/>
</dbReference>
<dbReference type="PRINTS" id="PR00109">
    <property type="entry name" value="TYRKINASE"/>
</dbReference>
<reference evidence="21 22" key="1">
    <citation type="submission" date="2014-10" db="EMBL/GenBank/DDBJ databases">
        <title>Draft genome of the hookworm Ancylostoma caninum.</title>
        <authorList>
            <person name="Mitreva M."/>
        </authorList>
    </citation>
    <scope>NUCLEOTIDE SEQUENCE [LARGE SCALE GENOMIC DNA]</scope>
    <source>
        <strain evidence="21 22">Baltimore</strain>
    </source>
</reference>
<dbReference type="PIRSF" id="PIRSF000615">
    <property type="entry name" value="TyrPK_CSF1-R"/>
    <property type="match status" value="1"/>
</dbReference>
<feature type="binding site" evidence="17">
    <location>
        <position position="172"/>
    </location>
    <ligand>
        <name>Mg(2+)</name>
        <dbReference type="ChEBI" id="CHEBI:18420"/>
    </ligand>
</feature>
<dbReference type="SMART" id="SM00219">
    <property type="entry name" value="TyrKc"/>
    <property type="match status" value="1"/>
</dbReference>
<keyword evidence="19" id="KW-0732">Signal</keyword>
<evidence type="ECO:0000256" key="13">
    <source>
        <dbReference type="ARBA" id="ARBA00051245"/>
    </source>
</evidence>
<feature type="binding site" evidence="16">
    <location>
        <position position="158"/>
    </location>
    <ligand>
        <name>ATP</name>
        <dbReference type="ChEBI" id="CHEBI:30616"/>
    </ligand>
</feature>
<comment type="caution">
    <text evidence="21">The sequence shown here is derived from an EMBL/GenBank/DDBJ whole genome shotgun (WGS) entry which is preliminary data.</text>
</comment>
<keyword evidence="17" id="KW-0479">Metal-binding</keyword>
<dbReference type="Proteomes" id="UP000252519">
    <property type="component" value="Unassembled WGS sequence"/>
</dbReference>
<dbReference type="OrthoDB" id="4062651at2759"/>
<dbReference type="EC" id="2.7.10.2" evidence="3"/>
<evidence type="ECO:0000256" key="3">
    <source>
        <dbReference type="ARBA" id="ARBA00011903"/>
    </source>
</evidence>
<gene>
    <name evidence="21" type="ORF">ANCCAN_24689</name>
</gene>
<evidence type="ECO:0000259" key="20">
    <source>
        <dbReference type="PROSITE" id="PS50011"/>
    </source>
</evidence>
<feature type="signal peptide" evidence="19">
    <location>
        <begin position="1"/>
        <end position="17"/>
    </location>
</feature>
<dbReference type="EMBL" id="JOJR01001887">
    <property type="protein sequence ID" value="RCN29549.1"/>
    <property type="molecule type" value="Genomic_DNA"/>
</dbReference>
<dbReference type="CDD" id="cd00192">
    <property type="entry name" value="PTKc"/>
    <property type="match status" value="1"/>
</dbReference>
<keyword evidence="8 21" id="KW-0418">Kinase</keyword>
<dbReference type="InterPro" id="IPR008266">
    <property type="entry name" value="Tyr_kinase_AS"/>
</dbReference>
<dbReference type="FunFam" id="3.30.200.20:FF:000194">
    <property type="entry name" value="protein-tyrosine kinase 2-beta isoform X1"/>
    <property type="match status" value="1"/>
</dbReference>
<feature type="chain" id="PRO_5016861288" description="non-specific protein-tyrosine kinase" evidence="19">
    <location>
        <begin position="18"/>
        <end position="291"/>
    </location>
</feature>
<name>A0A368FEV2_ANCCA</name>
<feature type="active site" description="Proton acceptor" evidence="15">
    <location>
        <position position="154"/>
    </location>
</feature>
<keyword evidence="9 16" id="KW-0067">ATP-binding</keyword>
<dbReference type="GO" id="GO:0004715">
    <property type="term" value="F:non-membrane spanning protein tyrosine kinase activity"/>
    <property type="evidence" value="ECO:0007669"/>
    <property type="project" value="UniProtKB-EC"/>
</dbReference>
<feature type="domain" description="Protein kinase" evidence="20">
    <location>
        <begin position="27"/>
        <end position="286"/>
    </location>
</feature>
<keyword evidence="4" id="KW-1003">Cell membrane</keyword>
<dbReference type="GO" id="GO:0005524">
    <property type="term" value="F:ATP binding"/>
    <property type="evidence" value="ECO:0007669"/>
    <property type="project" value="UniProtKB-UniRule"/>
</dbReference>
<dbReference type="PROSITE" id="PS50011">
    <property type="entry name" value="PROTEIN_KINASE_DOM"/>
    <property type="match status" value="1"/>
</dbReference>
<dbReference type="AlphaFoldDB" id="A0A368FEV2"/>
<keyword evidence="22" id="KW-1185">Reference proteome</keyword>
<dbReference type="GO" id="GO:0046872">
    <property type="term" value="F:metal ion binding"/>
    <property type="evidence" value="ECO:0007669"/>
    <property type="project" value="UniProtKB-KW"/>
</dbReference>
<dbReference type="Gene3D" id="3.30.200.20">
    <property type="entry name" value="Phosphorylase Kinase, domain 1"/>
    <property type="match status" value="1"/>
</dbReference>
<keyword evidence="7 16" id="KW-0547">Nucleotide-binding</keyword>
<evidence type="ECO:0000256" key="10">
    <source>
        <dbReference type="ARBA" id="ARBA00022999"/>
    </source>
</evidence>
<evidence type="ECO:0000256" key="16">
    <source>
        <dbReference type="PIRSR" id="PIRSR000615-2"/>
    </source>
</evidence>
<evidence type="ECO:0000256" key="5">
    <source>
        <dbReference type="ARBA" id="ARBA00022490"/>
    </source>
</evidence>
<dbReference type="InterPro" id="IPR001245">
    <property type="entry name" value="Ser-Thr/Tyr_kinase_cat_dom"/>
</dbReference>
<evidence type="ECO:0000256" key="8">
    <source>
        <dbReference type="ARBA" id="ARBA00022777"/>
    </source>
</evidence>
<evidence type="ECO:0000256" key="9">
    <source>
        <dbReference type="ARBA" id="ARBA00022840"/>
    </source>
</evidence>
<evidence type="ECO:0000256" key="1">
    <source>
        <dbReference type="ARBA" id="ARBA00004202"/>
    </source>
</evidence>
<evidence type="ECO:0000256" key="18">
    <source>
        <dbReference type="PROSITE-ProRule" id="PRU10141"/>
    </source>
</evidence>
<evidence type="ECO:0000313" key="22">
    <source>
        <dbReference type="Proteomes" id="UP000252519"/>
    </source>
</evidence>
<evidence type="ECO:0000313" key="21">
    <source>
        <dbReference type="EMBL" id="RCN29549.1"/>
    </source>
</evidence>
<evidence type="ECO:0000256" key="7">
    <source>
        <dbReference type="ARBA" id="ARBA00022741"/>
    </source>
</evidence>
<dbReference type="InterPro" id="IPR050198">
    <property type="entry name" value="Non-receptor_tyrosine_kinases"/>
</dbReference>